<evidence type="ECO:0000313" key="3">
    <source>
        <dbReference type="Proteomes" id="UP001326110"/>
    </source>
</evidence>
<feature type="compositionally biased region" description="Basic and acidic residues" evidence="1">
    <location>
        <begin position="1"/>
        <end position="10"/>
    </location>
</feature>
<dbReference type="GeneID" id="43166943"/>
<dbReference type="Proteomes" id="UP001326110">
    <property type="component" value="Chromosome"/>
</dbReference>
<dbReference type="EMBL" id="CP140152">
    <property type="protein sequence ID" value="WQH02600.1"/>
    <property type="molecule type" value="Genomic_DNA"/>
</dbReference>
<feature type="compositionally biased region" description="Polar residues" evidence="1">
    <location>
        <begin position="52"/>
        <end position="77"/>
    </location>
</feature>
<accession>A0ABZ0XTX4</accession>
<protein>
    <submittedName>
        <fullName evidence="2">Uncharacterized protein</fullName>
    </submittedName>
</protein>
<organism evidence="2 3">
    <name type="scientific">Duganella zoogloeoides</name>
    <dbReference type="NCBI Taxonomy" id="75659"/>
    <lineage>
        <taxon>Bacteria</taxon>
        <taxon>Pseudomonadati</taxon>
        <taxon>Pseudomonadota</taxon>
        <taxon>Betaproteobacteria</taxon>
        <taxon>Burkholderiales</taxon>
        <taxon>Oxalobacteraceae</taxon>
        <taxon>Telluria group</taxon>
        <taxon>Duganella</taxon>
    </lineage>
</organism>
<dbReference type="RefSeq" id="WP_154819710.1">
    <property type="nucleotide sequence ID" value="NZ_CP140152.1"/>
</dbReference>
<keyword evidence="3" id="KW-1185">Reference proteome</keyword>
<evidence type="ECO:0000256" key="1">
    <source>
        <dbReference type="SAM" id="MobiDB-lite"/>
    </source>
</evidence>
<name>A0ABZ0XTX4_9BURK</name>
<feature type="region of interest" description="Disordered" evidence="1">
    <location>
        <begin position="1"/>
        <end position="77"/>
    </location>
</feature>
<gene>
    <name evidence="2" type="ORF">SR858_16110</name>
</gene>
<sequence length="77" mass="8515">MVRRPARLEQRAAQGRRPARRLTAVRLGDGARYRQPLPPLSRERERDCSPRWNASHTCSTSSGAMPGPSSATCKVQG</sequence>
<reference evidence="2 3" key="1">
    <citation type="submission" date="2023-11" db="EMBL/GenBank/DDBJ databases">
        <title>MicrobeMod: A computational toolkit for identifying prokaryotic methylation and restriction-modification with nanopore sequencing.</title>
        <authorList>
            <person name="Crits-Christoph A."/>
            <person name="Kang S.C."/>
            <person name="Lee H."/>
            <person name="Ostrov N."/>
        </authorList>
    </citation>
    <scope>NUCLEOTIDE SEQUENCE [LARGE SCALE GENOMIC DNA]</scope>
    <source>
        <strain evidence="2 3">ATCC 25935</strain>
    </source>
</reference>
<proteinExistence type="predicted"/>
<evidence type="ECO:0000313" key="2">
    <source>
        <dbReference type="EMBL" id="WQH02600.1"/>
    </source>
</evidence>